<organism evidence="1 2">
    <name type="scientific">Herpetosiphon geysericola</name>
    <dbReference type="NCBI Taxonomy" id="70996"/>
    <lineage>
        <taxon>Bacteria</taxon>
        <taxon>Bacillati</taxon>
        <taxon>Chloroflexota</taxon>
        <taxon>Chloroflexia</taxon>
        <taxon>Herpetosiphonales</taxon>
        <taxon>Herpetosiphonaceae</taxon>
        <taxon>Herpetosiphon</taxon>
    </lineage>
</organism>
<evidence type="ECO:0000313" key="1">
    <source>
        <dbReference type="EMBL" id="KPL85892.1"/>
    </source>
</evidence>
<dbReference type="RefSeq" id="WP_054534950.1">
    <property type="nucleotide sequence ID" value="NZ_LGKP01000022.1"/>
</dbReference>
<dbReference type="STRING" id="70996.SE18_13310"/>
<dbReference type="Proteomes" id="UP000050277">
    <property type="component" value="Unassembled WGS sequence"/>
</dbReference>
<name>A0A0P6Y0E1_9CHLR</name>
<protein>
    <submittedName>
        <fullName evidence="1">Uncharacterized protein</fullName>
    </submittedName>
</protein>
<accession>A0A0P6Y0E1</accession>
<gene>
    <name evidence="1" type="ORF">SE18_13310</name>
</gene>
<evidence type="ECO:0000313" key="2">
    <source>
        <dbReference type="Proteomes" id="UP000050277"/>
    </source>
</evidence>
<reference evidence="1 2" key="1">
    <citation type="submission" date="2015-07" db="EMBL/GenBank/DDBJ databases">
        <title>Whole genome sequence of Herpetosiphon geysericola DSM 7119.</title>
        <authorList>
            <person name="Hemp J."/>
            <person name="Ward L.M."/>
            <person name="Pace L.A."/>
            <person name="Fischer W.W."/>
        </authorList>
    </citation>
    <scope>NUCLEOTIDE SEQUENCE [LARGE SCALE GENOMIC DNA]</scope>
    <source>
        <strain evidence="1 2">DSM 7119</strain>
    </source>
</reference>
<dbReference type="OrthoDB" id="9817658at2"/>
<comment type="caution">
    <text evidence="1">The sequence shown here is derived from an EMBL/GenBank/DDBJ whole genome shotgun (WGS) entry which is preliminary data.</text>
</comment>
<keyword evidence="2" id="KW-1185">Reference proteome</keyword>
<proteinExistence type="predicted"/>
<dbReference type="EMBL" id="LGKP01000022">
    <property type="protein sequence ID" value="KPL85892.1"/>
    <property type="molecule type" value="Genomic_DNA"/>
</dbReference>
<sequence>MPEYPTLRIDAISLRNRFAAIRQQAKHQSVKSRYGELARIAYFLRDPKAPYYLQKAAEQETTNVLHASSVNHYRMAGDRVTMQTIYQQLLQQAATAEHTQHDRYQREMFEALFWLGKDRECSNAYQQQDAVQNIPLAELISQLAEARLTGNSQQALAIAQGLASTIRAERLEPWSDLAFNHWDLYEIACQLLDPPLAIDGPIITSSDDPDLRLLALLNEQQIIALEWSIYNNQDQTDEGFCSYILADGSRRRFAQGIDNPELERLVWDLFNDNWPAVMPPQHLSVYGIYRLEVAEAAVYHVGDLWSYYDYVEIQTWGELDFEATPHPDNPDVYAYYYFPYQHRPKVLLEEWAQTQRDEYRFL</sequence>
<dbReference type="AlphaFoldDB" id="A0A0P6Y0E1"/>